<evidence type="ECO:0000313" key="1">
    <source>
        <dbReference type="EMBL" id="MDO5987757.1"/>
    </source>
</evidence>
<dbReference type="RefSeq" id="WP_303282328.1">
    <property type="nucleotide sequence ID" value="NZ_BAABCZ010000011.1"/>
</dbReference>
<protein>
    <recommendedName>
        <fullName evidence="3">Transposase DDE domain-containing protein</fullName>
    </recommendedName>
</protein>
<gene>
    <name evidence="1" type="ORF">Q4Q39_10135</name>
</gene>
<evidence type="ECO:0008006" key="3">
    <source>
        <dbReference type="Google" id="ProtNLM"/>
    </source>
</evidence>
<dbReference type="EMBL" id="JAUOEM010000003">
    <property type="protein sequence ID" value="MDO5987757.1"/>
    <property type="molecule type" value="Genomic_DNA"/>
</dbReference>
<evidence type="ECO:0000313" key="2">
    <source>
        <dbReference type="Proteomes" id="UP001176891"/>
    </source>
</evidence>
<sequence>MHKHQPEEVFYDRGSRGKSRINDTKISIPAPLLKNDTEYQKRKKRKKFRRMAVIEPVIGHLKKNFRMQQNDLSCLNAPKINAISAATGWNLKKMMEKLKNKYLYPIFKSSLSIWFQNIELCISYSLRSDSLISTLIKYSIYFNKPITNTYSIRICSNTSFTIKLTSL</sequence>
<name>A0ABT8X218_9FLAO</name>
<proteinExistence type="predicted"/>
<accession>A0ABT8X218</accession>
<organism evidence="1 2">
    <name type="scientific">Flavivirga amylovorans</name>
    <dbReference type="NCBI Taxonomy" id="870486"/>
    <lineage>
        <taxon>Bacteria</taxon>
        <taxon>Pseudomonadati</taxon>
        <taxon>Bacteroidota</taxon>
        <taxon>Flavobacteriia</taxon>
        <taxon>Flavobacteriales</taxon>
        <taxon>Flavobacteriaceae</taxon>
        <taxon>Flavivirga</taxon>
    </lineage>
</organism>
<keyword evidence="2" id="KW-1185">Reference proteome</keyword>
<reference evidence="1" key="1">
    <citation type="submission" date="2023-07" db="EMBL/GenBank/DDBJ databases">
        <title>Two novel species in the genus Flavivirga.</title>
        <authorList>
            <person name="Kwon K."/>
        </authorList>
    </citation>
    <scope>NUCLEOTIDE SEQUENCE</scope>
    <source>
        <strain evidence="1">KACC 14157</strain>
    </source>
</reference>
<comment type="caution">
    <text evidence="1">The sequence shown here is derived from an EMBL/GenBank/DDBJ whole genome shotgun (WGS) entry which is preliminary data.</text>
</comment>
<dbReference type="Proteomes" id="UP001176891">
    <property type="component" value="Unassembled WGS sequence"/>
</dbReference>